<feature type="binding site" evidence="9">
    <location>
        <position position="398"/>
    </location>
    <ligand>
        <name>FAD</name>
        <dbReference type="ChEBI" id="CHEBI:57692"/>
    </ligand>
</feature>
<evidence type="ECO:0000256" key="4">
    <source>
        <dbReference type="ARBA" id="ARBA00022827"/>
    </source>
</evidence>
<evidence type="ECO:0000256" key="3">
    <source>
        <dbReference type="ARBA" id="ARBA00022630"/>
    </source>
</evidence>
<feature type="binding site" evidence="9">
    <location>
        <position position="59"/>
    </location>
    <ligand>
        <name>FAD</name>
        <dbReference type="ChEBI" id="CHEBI:57692"/>
    </ligand>
</feature>
<dbReference type="PANTHER" id="PTHR48467:SF1">
    <property type="entry name" value="GLUTAMATE SYNTHASE 1 [NADH], CHLOROPLASTIC-LIKE"/>
    <property type="match status" value="1"/>
</dbReference>
<dbReference type="Gene3D" id="3.40.50.720">
    <property type="entry name" value="NAD(P)-binding Rossmann-like Domain"/>
    <property type="match status" value="1"/>
</dbReference>
<dbReference type="Pfam" id="PF07992">
    <property type="entry name" value="Pyr_redox_2"/>
    <property type="match status" value="1"/>
</dbReference>
<dbReference type="Proteomes" id="UP000536275">
    <property type="component" value="Unassembled WGS sequence"/>
</dbReference>
<evidence type="ECO:0000256" key="7">
    <source>
        <dbReference type="ARBA" id="ARBA00048933"/>
    </source>
</evidence>
<dbReference type="InterPro" id="IPR023753">
    <property type="entry name" value="FAD/NAD-binding_dom"/>
</dbReference>
<dbReference type="InterPro" id="IPR055275">
    <property type="entry name" value="Ferredox_Rdtase"/>
</dbReference>
<dbReference type="InterPro" id="IPR036188">
    <property type="entry name" value="FAD/NAD-bd_sf"/>
</dbReference>
<feature type="binding site" evidence="10">
    <location>
        <begin position="179"/>
        <end position="182"/>
    </location>
    <ligand>
        <name>NADP(+)</name>
        <dbReference type="ChEBI" id="CHEBI:58349"/>
    </ligand>
</feature>
<evidence type="ECO:0000313" key="13">
    <source>
        <dbReference type="Proteomes" id="UP000536275"/>
    </source>
</evidence>
<evidence type="ECO:0000256" key="8">
    <source>
        <dbReference type="PIRNR" id="PIRNR000362"/>
    </source>
</evidence>
<reference evidence="12 13" key="1">
    <citation type="submission" date="2020-03" db="EMBL/GenBank/DDBJ databases">
        <title>FDA dAtabase for Regulatory Grade micrObial Sequences (FDA-ARGOS): Supporting development and validation of Infectious Disease Dx tests.</title>
        <authorList>
            <person name="Campos J."/>
            <person name="Goldberg B."/>
            <person name="Tallon L."/>
            <person name="Sadzewicz L."/>
            <person name="Vavikolanu K."/>
            <person name="Mehta A."/>
            <person name="Aluvathingal J."/>
            <person name="Nadendla S."/>
            <person name="Nandy P."/>
            <person name="Geyer C."/>
            <person name="Yan Y."/>
            <person name="Sichtig H."/>
        </authorList>
    </citation>
    <scope>NUCLEOTIDE SEQUENCE [LARGE SCALE GENOMIC DNA]</scope>
    <source>
        <strain evidence="12 13">FDAARGOS_656</strain>
    </source>
</reference>
<keyword evidence="3 8" id="KW-0285">Flavoprotein</keyword>
<dbReference type="Gene3D" id="3.50.50.60">
    <property type="entry name" value="FAD/NAD(P)-binding domain"/>
    <property type="match status" value="1"/>
</dbReference>
<dbReference type="EC" id="1.18.1.6" evidence="8"/>
<evidence type="ECO:0000256" key="9">
    <source>
        <dbReference type="PIRSR" id="PIRSR000362-1"/>
    </source>
</evidence>
<feature type="domain" description="FAD/NAD(P)-binding" evidence="11">
    <location>
        <begin position="17"/>
        <end position="240"/>
    </location>
</feature>
<keyword evidence="4 8" id="KW-0274">FAD</keyword>
<evidence type="ECO:0000313" key="12">
    <source>
        <dbReference type="EMBL" id="KAF6063449.1"/>
    </source>
</evidence>
<dbReference type="PRINTS" id="PR00419">
    <property type="entry name" value="ADXRDTASE"/>
</dbReference>
<dbReference type="EMBL" id="JABWAD010000060">
    <property type="protein sequence ID" value="KAF6063449.1"/>
    <property type="molecule type" value="Genomic_DNA"/>
</dbReference>
<comment type="catalytic activity">
    <reaction evidence="7 8">
        <text>2 reduced [adrenodoxin] + NADP(+) + H(+) = 2 oxidized [adrenodoxin] + NADPH</text>
        <dbReference type="Rhea" id="RHEA:42312"/>
        <dbReference type="Rhea" id="RHEA-COMP:9998"/>
        <dbReference type="Rhea" id="RHEA-COMP:9999"/>
        <dbReference type="ChEBI" id="CHEBI:15378"/>
        <dbReference type="ChEBI" id="CHEBI:33737"/>
        <dbReference type="ChEBI" id="CHEBI:33738"/>
        <dbReference type="ChEBI" id="CHEBI:57783"/>
        <dbReference type="ChEBI" id="CHEBI:58349"/>
        <dbReference type="EC" id="1.18.1.6"/>
    </reaction>
</comment>
<dbReference type="GO" id="GO:0005739">
    <property type="term" value="C:mitochondrion"/>
    <property type="evidence" value="ECO:0007669"/>
    <property type="project" value="UniProtKB-SubCell"/>
</dbReference>
<dbReference type="GO" id="GO:0016491">
    <property type="term" value="F:oxidoreductase activity"/>
    <property type="evidence" value="ECO:0007669"/>
    <property type="project" value="UniProtKB-KW"/>
</dbReference>
<feature type="binding site" evidence="9">
    <location>
        <position position="51"/>
    </location>
    <ligand>
        <name>FAD</name>
        <dbReference type="ChEBI" id="CHEBI:57692"/>
    </ligand>
</feature>
<comment type="cofactor">
    <cofactor evidence="1 8 9">
        <name>FAD</name>
        <dbReference type="ChEBI" id="CHEBI:57692"/>
    </cofactor>
</comment>
<sequence>MKPRFLSYTTRLLTKPFKVAIVGTGPGGFYTAHHLLNKSSPDVKLNIDFFEKLPTPYGLSRYGVAPDHPEVKNCEDHMINIMKDFGDSESRHKVRFLGNVEVGKDITLKELEDNYNSIVLAYGCTSADNKLSIPGADLPGVVPARQFVNWYNGHPDYYGENKYIPPPLDKVDTVSIIGNGNVALDVARILLADPREHWAKTDISVDAQQLLEKSTVKHVRIVARRGVLESAFSNKEIRELLELPAKFVPLPKDLLDFDTKKLGRVDKRRVSLLEKYSKQQKEHTNRSWELEYYKSPKEFIPGENDLLKSTKFVINKPANDPLAPHKVEPTDETVTENNELVILSIGYQGSPIQGFEELGIWYEKNRLQNKSGRILSTKSKEKDEHNAVFKPGWYAAGWIKNGPQGAIASTMMDSFDTADKILEDLANDAYIKTNSDKELEFSNAVDWGNWEKLNTYELERGEALGKTRLKVCNKDEMLKLMK</sequence>
<keyword evidence="6 8" id="KW-0560">Oxidoreductase</keyword>
<feature type="binding site" evidence="10">
    <location>
        <begin position="224"/>
        <end position="225"/>
    </location>
    <ligand>
        <name>NADP(+)</name>
        <dbReference type="ChEBI" id="CHEBI:58349"/>
    </ligand>
</feature>
<evidence type="ECO:0000256" key="10">
    <source>
        <dbReference type="PIRSR" id="PIRSR000362-2"/>
    </source>
</evidence>
<feature type="binding site" evidence="9">
    <location>
        <position position="102"/>
    </location>
    <ligand>
        <name>FAD</name>
        <dbReference type="ChEBI" id="CHEBI:57692"/>
    </ligand>
</feature>
<proteinExistence type="inferred from homology"/>
<dbReference type="AlphaFoldDB" id="A0A8H6BSQ5"/>
<feature type="binding site" evidence="9">
    <location>
        <begin position="405"/>
        <end position="407"/>
    </location>
    <ligand>
        <name>FAD</name>
        <dbReference type="ChEBI" id="CHEBI:57692"/>
    </ligand>
</feature>
<comment type="similarity">
    <text evidence="2 8">Belongs to the ferredoxin--NADP reductase type 1 family.</text>
</comment>
<dbReference type="SUPFAM" id="SSF51971">
    <property type="entry name" value="Nucleotide-binding domain"/>
    <property type="match status" value="1"/>
</dbReference>
<comment type="caution">
    <text evidence="12">The sequence shown here is derived from an EMBL/GenBank/DDBJ whole genome shotgun (WGS) entry which is preliminary data.</text>
</comment>
<evidence type="ECO:0000256" key="1">
    <source>
        <dbReference type="ARBA" id="ARBA00001974"/>
    </source>
</evidence>
<dbReference type="InterPro" id="IPR021163">
    <property type="entry name" value="Ferredox_Rdtase_adrenod"/>
</dbReference>
<keyword evidence="5 8" id="KW-0521">NADP</keyword>
<organism evidence="12 13">
    <name type="scientific">Candida albicans</name>
    <name type="common">Yeast</name>
    <dbReference type="NCBI Taxonomy" id="5476"/>
    <lineage>
        <taxon>Eukaryota</taxon>
        <taxon>Fungi</taxon>
        <taxon>Dikarya</taxon>
        <taxon>Ascomycota</taxon>
        <taxon>Saccharomycotina</taxon>
        <taxon>Pichiomycetes</taxon>
        <taxon>Debaryomycetaceae</taxon>
        <taxon>Candida/Lodderomyces clade</taxon>
        <taxon>Candida</taxon>
    </lineage>
</organism>
<dbReference type="PANTHER" id="PTHR48467">
    <property type="entry name" value="GLUTAMATE SYNTHASE 1 [NADH], CHLOROPLASTIC-LIKE"/>
    <property type="match status" value="1"/>
</dbReference>
<accession>A0A8H6BSQ5</accession>
<name>A0A8H6BSQ5_CANAX</name>
<protein>
    <recommendedName>
        <fullName evidence="8">NADPH:adrenodoxin oxidoreductase, mitochondrial</fullName>
        <ecNumber evidence="8">1.18.1.6</ecNumber>
    </recommendedName>
</protein>
<feature type="binding site" evidence="10">
    <location>
        <position position="236"/>
    </location>
    <ligand>
        <name>NADP(+)</name>
        <dbReference type="ChEBI" id="CHEBI:58349"/>
    </ligand>
</feature>
<evidence type="ECO:0000256" key="2">
    <source>
        <dbReference type="ARBA" id="ARBA00008312"/>
    </source>
</evidence>
<dbReference type="PIRSF" id="PIRSF000362">
    <property type="entry name" value="FNR"/>
    <property type="match status" value="1"/>
</dbReference>
<evidence type="ECO:0000259" key="11">
    <source>
        <dbReference type="Pfam" id="PF07992"/>
    </source>
</evidence>
<gene>
    <name evidence="12" type="ORF">FOB64_005089</name>
</gene>
<evidence type="ECO:0000256" key="6">
    <source>
        <dbReference type="ARBA" id="ARBA00023002"/>
    </source>
</evidence>
<feature type="binding site" evidence="10">
    <location>
        <position position="405"/>
    </location>
    <ligand>
        <name>NADP(+)</name>
        <dbReference type="ChEBI" id="CHEBI:58349"/>
    </ligand>
</feature>
<evidence type="ECO:0000256" key="5">
    <source>
        <dbReference type="ARBA" id="ARBA00022857"/>
    </source>
</evidence>
<keyword evidence="8" id="KW-0496">Mitochondrion</keyword>
<comment type="subcellular location">
    <subcellularLocation>
        <location evidence="8">Mitochondrion</location>
    </subcellularLocation>
</comment>